<dbReference type="SUPFAM" id="SSF56112">
    <property type="entry name" value="Protein kinase-like (PK-like)"/>
    <property type="match status" value="1"/>
</dbReference>
<keyword evidence="18" id="KW-1185">Reference proteome</keyword>
<dbReference type="Gene3D" id="3.30.200.20">
    <property type="entry name" value="Phosphorylase Kinase, domain 1"/>
    <property type="match status" value="1"/>
</dbReference>
<feature type="binding site" evidence="13">
    <location>
        <position position="152"/>
    </location>
    <ligand>
        <name>ATP</name>
        <dbReference type="ChEBI" id="CHEBI:30616"/>
    </ligand>
</feature>
<dbReference type="PROSITE" id="PS00108">
    <property type="entry name" value="PROTEIN_KINASE_ST"/>
    <property type="match status" value="1"/>
</dbReference>
<dbReference type="GO" id="GO:0110031">
    <property type="term" value="P:negative regulation of G2/MI transition of meiotic cell cycle"/>
    <property type="evidence" value="ECO:0007669"/>
    <property type="project" value="TreeGrafter"/>
</dbReference>
<comment type="similarity">
    <text evidence="10">Belongs to the protein kinase superfamily. Ser/Thr protein kinase family. GCN2 subfamily.</text>
</comment>
<dbReference type="PROSITE" id="PS50011">
    <property type="entry name" value="PROTEIN_KINASE_DOM"/>
    <property type="match status" value="1"/>
</dbReference>
<dbReference type="InterPro" id="IPR050339">
    <property type="entry name" value="CC_SR_Kinase"/>
</dbReference>
<dbReference type="GO" id="GO:0004674">
    <property type="term" value="F:protein serine/threonine kinase activity"/>
    <property type="evidence" value="ECO:0007669"/>
    <property type="project" value="UniProtKB-KW"/>
</dbReference>
<evidence type="ECO:0000256" key="7">
    <source>
        <dbReference type="ARBA" id="ARBA00022840"/>
    </source>
</evidence>
<feature type="region of interest" description="Disordered" evidence="15">
    <location>
        <begin position="441"/>
        <end position="500"/>
    </location>
</feature>
<dbReference type="EC" id="2.7.11.1" evidence="1"/>
<evidence type="ECO:0000313" key="17">
    <source>
        <dbReference type="EMBL" id="EYC03369.1"/>
    </source>
</evidence>
<keyword evidence="7 13" id="KW-0067">ATP-binding</keyword>
<dbReference type="Pfam" id="PF00069">
    <property type="entry name" value="Pkinase"/>
    <property type="match status" value="1"/>
</dbReference>
<organism evidence="17 18">
    <name type="scientific">Ancylostoma ceylanicum</name>
    <dbReference type="NCBI Taxonomy" id="53326"/>
    <lineage>
        <taxon>Eukaryota</taxon>
        <taxon>Metazoa</taxon>
        <taxon>Ecdysozoa</taxon>
        <taxon>Nematoda</taxon>
        <taxon>Chromadorea</taxon>
        <taxon>Rhabditida</taxon>
        <taxon>Rhabditina</taxon>
        <taxon>Rhabditomorpha</taxon>
        <taxon>Strongyloidea</taxon>
        <taxon>Ancylostomatidae</taxon>
        <taxon>Ancylostomatinae</taxon>
        <taxon>Ancylostoma</taxon>
    </lineage>
</organism>
<evidence type="ECO:0000256" key="12">
    <source>
        <dbReference type="ARBA" id="ARBA00048679"/>
    </source>
</evidence>
<dbReference type="PROSITE" id="PS00107">
    <property type="entry name" value="PROTEIN_KINASE_ATP"/>
    <property type="match status" value="1"/>
</dbReference>
<dbReference type="InterPro" id="IPR008271">
    <property type="entry name" value="Ser/Thr_kinase_AS"/>
</dbReference>
<dbReference type="InterPro" id="IPR011009">
    <property type="entry name" value="Kinase-like_dom_sf"/>
</dbReference>
<dbReference type="PANTHER" id="PTHR11042">
    <property type="entry name" value="EUKARYOTIC TRANSLATION INITIATION FACTOR 2-ALPHA KINASE EIF2-ALPHA KINASE -RELATED"/>
    <property type="match status" value="1"/>
</dbReference>
<dbReference type="STRING" id="53326.A0A016TK35"/>
<evidence type="ECO:0000256" key="11">
    <source>
        <dbReference type="ARBA" id="ARBA00047899"/>
    </source>
</evidence>
<comment type="caution">
    <text evidence="17">The sequence shown here is derived from an EMBL/GenBank/DDBJ whole genome shotgun (WGS) entry which is preliminary data.</text>
</comment>
<evidence type="ECO:0000256" key="10">
    <source>
        <dbReference type="ARBA" id="ARBA00037982"/>
    </source>
</evidence>
<dbReference type="GO" id="GO:0046872">
    <property type="term" value="F:metal ion binding"/>
    <property type="evidence" value="ECO:0007669"/>
    <property type="project" value="UniProtKB-KW"/>
</dbReference>
<evidence type="ECO:0000256" key="8">
    <source>
        <dbReference type="ARBA" id="ARBA00022842"/>
    </source>
</evidence>
<proteinExistence type="inferred from homology"/>
<keyword evidence="2 14" id="KW-0723">Serine/threonine-protein kinase</keyword>
<dbReference type="Gene3D" id="1.10.510.10">
    <property type="entry name" value="Transferase(Phosphotransferase) domain 1"/>
    <property type="match status" value="1"/>
</dbReference>
<dbReference type="GO" id="GO:0005737">
    <property type="term" value="C:cytoplasm"/>
    <property type="evidence" value="ECO:0007669"/>
    <property type="project" value="TreeGrafter"/>
</dbReference>
<name>A0A016TK35_9BILA</name>
<evidence type="ECO:0000256" key="1">
    <source>
        <dbReference type="ARBA" id="ARBA00012513"/>
    </source>
</evidence>
<keyword evidence="6" id="KW-0418">Kinase</keyword>
<dbReference type="GO" id="GO:0005524">
    <property type="term" value="F:ATP binding"/>
    <property type="evidence" value="ECO:0007669"/>
    <property type="project" value="UniProtKB-UniRule"/>
</dbReference>
<evidence type="ECO:0000256" key="6">
    <source>
        <dbReference type="ARBA" id="ARBA00022777"/>
    </source>
</evidence>
<dbReference type="PANTHER" id="PTHR11042:SF183">
    <property type="entry name" value="MEMBRANE-ASSOCIATED TYROSINE- AND THREONINE-SPECIFIC CDC2-INHIBITORY KINASE"/>
    <property type="match status" value="1"/>
</dbReference>
<protein>
    <recommendedName>
        <fullName evidence="1">non-specific serine/threonine protein kinase</fullName>
        <ecNumber evidence="1">2.7.11.1</ecNumber>
    </recommendedName>
</protein>
<accession>A0A016TK35</accession>
<keyword evidence="3" id="KW-0808">Transferase</keyword>
<evidence type="ECO:0000259" key="16">
    <source>
        <dbReference type="PROSITE" id="PS50011"/>
    </source>
</evidence>
<keyword evidence="5 13" id="KW-0547">Nucleotide-binding</keyword>
<dbReference type="SMART" id="SM00220">
    <property type="entry name" value="S_TKc"/>
    <property type="match status" value="1"/>
</dbReference>
<evidence type="ECO:0000256" key="3">
    <source>
        <dbReference type="ARBA" id="ARBA00022679"/>
    </source>
</evidence>
<keyword evidence="8" id="KW-0460">Magnesium</keyword>
<reference evidence="18" key="1">
    <citation type="journal article" date="2015" name="Nat. Genet.">
        <title>The genome and transcriptome of the zoonotic hookworm Ancylostoma ceylanicum identify infection-specific gene families.</title>
        <authorList>
            <person name="Schwarz E.M."/>
            <person name="Hu Y."/>
            <person name="Antoshechkin I."/>
            <person name="Miller M.M."/>
            <person name="Sternberg P.W."/>
            <person name="Aroian R.V."/>
        </authorList>
    </citation>
    <scope>NUCLEOTIDE SEQUENCE</scope>
    <source>
        <strain evidence="18">HY135</strain>
    </source>
</reference>
<dbReference type="EMBL" id="JARK01001430">
    <property type="protein sequence ID" value="EYC03369.1"/>
    <property type="molecule type" value="Genomic_DNA"/>
</dbReference>
<evidence type="ECO:0000256" key="5">
    <source>
        <dbReference type="ARBA" id="ARBA00022741"/>
    </source>
</evidence>
<gene>
    <name evidence="17" type="primary">Acey_s0094.g2718</name>
    <name evidence="17" type="ORF">Y032_0094g2718</name>
</gene>
<keyword evidence="9" id="KW-0131">Cell cycle</keyword>
<dbReference type="InterPro" id="IPR000719">
    <property type="entry name" value="Prot_kinase_dom"/>
</dbReference>
<keyword evidence="4" id="KW-0479">Metal-binding</keyword>
<comment type="catalytic activity">
    <reaction evidence="12">
        <text>L-seryl-[protein] + ATP = O-phospho-L-seryl-[protein] + ADP + H(+)</text>
        <dbReference type="Rhea" id="RHEA:17989"/>
        <dbReference type="Rhea" id="RHEA-COMP:9863"/>
        <dbReference type="Rhea" id="RHEA-COMP:11604"/>
        <dbReference type="ChEBI" id="CHEBI:15378"/>
        <dbReference type="ChEBI" id="CHEBI:29999"/>
        <dbReference type="ChEBI" id="CHEBI:30616"/>
        <dbReference type="ChEBI" id="CHEBI:83421"/>
        <dbReference type="ChEBI" id="CHEBI:456216"/>
        <dbReference type="EC" id="2.7.11.1"/>
    </reaction>
</comment>
<evidence type="ECO:0000256" key="14">
    <source>
        <dbReference type="RuleBase" id="RU000304"/>
    </source>
</evidence>
<evidence type="ECO:0000256" key="15">
    <source>
        <dbReference type="SAM" id="MobiDB-lite"/>
    </source>
</evidence>
<dbReference type="OrthoDB" id="5337378at2759"/>
<dbReference type="GO" id="GO:0005634">
    <property type="term" value="C:nucleus"/>
    <property type="evidence" value="ECO:0007669"/>
    <property type="project" value="TreeGrafter"/>
</dbReference>
<dbReference type="Proteomes" id="UP000024635">
    <property type="component" value="Unassembled WGS sequence"/>
</dbReference>
<feature type="domain" description="Protein kinase" evidence="16">
    <location>
        <begin position="123"/>
        <end position="369"/>
    </location>
</feature>
<evidence type="ECO:0000256" key="2">
    <source>
        <dbReference type="ARBA" id="ARBA00022527"/>
    </source>
</evidence>
<dbReference type="GO" id="GO:0051321">
    <property type="term" value="P:meiotic cell cycle"/>
    <property type="evidence" value="ECO:0007669"/>
    <property type="project" value="TreeGrafter"/>
</dbReference>
<evidence type="ECO:0000256" key="9">
    <source>
        <dbReference type="ARBA" id="ARBA00023306"/>
    </source>
</evidence>
<evidence type="ECO:0000313" key="18">
    <source>
        <dbReference type="Proteomes" id="UP000024635"/>
    </source>
</evidence>
<comment type="catalytic activity">
    <reaction evidence="11">
        <text>L-threonyl-[protein] + ATP = O-phospho-L-threonyl-[protein] + ADP + H(+)</text>
        <dbReference type="Rhea" id="RHEA:46608"/>
        <dbReference type="Rhea" id="RHEA-COMP:11060"/>
        <dbReference type="Rhea" id="RHEA-COMP:11605"/>
        <dbReference type="ChEBI" id="CHEBI:15378"/>
        <dbReference type="ChEBI" id="CHEBI:30013"/>
        <dbReference type="ChEBI" id="CHEBI:30616"/>
        <dbReference type="ChEBI" id="CHEBI:61977"/>
        <dbReference type="ChEBI" id="CHEBI:456216"/>
        <dbReference type="EC" id="2.7.11.1"/>
    </reaction>
</comment>
<sequence>MVLLRPGIRHSKPQNPLSPLVRAIKRASICDCAMAPSTLELENTPDRNVCTSPESNPQVWEALIKSQPRSLKVCRPHSRVYPHGFPVLRPRLVSRNGIPVDNIEKTSKMYVYDKERSYFEQCFREMRILGRGLFGEALEVECLETGNHYAVKRALRTFESAGARQQKLREATNHEAIPPHANIVRFEKAWEERGRLYIQTELCGANLADYRSEFGILTEAELWKVLHDMVQALHHMHSTGMLHMDVKPSNIFIANDSTCKLGDFGLAFDINKASRDAAEEGDKYYMAPEILNDAPTSAADMYSLGVSMLELATDVNLREHSHRIRNGELDAQLFGRGISSDLRQMITSLLCSDPLLRPTTSQLLTDMCILKNTKDAVAFRRLESGVKSPSGPLDKDWDFEFEDEIHPPSIRFSKLRKPLRNFFRDDISDAADSVKTCLSFENSSDDESPSCRPDKLRSHLPPRAATRRREKLTFPVKKLDFSDESDVSPGPAPKRIREAV</sequence>
<dbReference type="AlphaFoldDB" id="A0A016TK35"/>
<evidence type="ECO:0000256" key="13">
    <source>
        <dbReference type="PROSITE-ProRule" id="PRU10141"/>
    </source>
</evidence>
<dbReference type="InterPro" id="IPR017441">
    <property type="entry name" value="Protein_kinase_ATP_BS"/>
</dbReference>
<evidence type="ECO:0000256" key="4">
    <source>
        <dbReference type="ARBA" id="ARBA00022723"/>
    </source>
</evidence>